<dbReference type="RefSeq" id="WP_078809635.1">
    <property type="nucleotide sequence ID" value="NZ_FUWM01000008.1"/>
</dbReference>
<dbReference type="InterPro" id="IPR025918">
    <property type="entry name" value="YIEGIA"/>
</dbReference>
<dbReference type="Pfam" id="PF14045">
    <property type="entry name" value="YIEGIA"/>
    <property type="match status" value="1"/>
</dbReference>
<gene>
    <name evidence="2" type="ORF">SAMN02745118_01150</name>
</gene>
<organism evidence="2 3">
    <name type="scientific">Selenihalanaerobacter shriftii</name>
    <dbReference type="NCBI Taxonomy" id="142842"/>
    <lineage>
        <taxon>Bacteria</taxon>
        <taxon>Bacillati</taxon>
        <taxon>Bacillota</taxon>
        <taxon>Clostridia</taxon>
        <taxon>Halanaerobiales</taxon>
        <taxon>Halobacteroidaceae</taxon>
        <taxon>Selenihalanaerobacter</taxon>
    </lineage>
</organism>
<evidence type="ECO:0000256" key="1">
    <source>
        <dbReference type="SAM" id="Phobius"/>
    </source>
</evidence>
<evidence type="ECO:0008006" key="4">
    <source>
        <dbReference type="Google" id="ProtNLM"/>
    </source>
</evidence>
<feature type="transmembrane region" description="Helical" evidence="1">
    <location>
        <begin position="6"/>
        <end position="24"/>
    </location>
</feature>
<dbReference type="STRING" id="142842.SAMN02745118_01150"/>
<keyword evidence="1" id="KW-0812">Transmembrane</keyword>
<dbReference type="Proteomes" id="UP000190625">
    <property type="component" value="Unassembled WGS sequence"/>
</dbReference>
<sequence>MKYGVMIIVSIILGTLSRFWMLKIDYRQYPGYPHGYAVHLTLGFIAAVLGALFLPALLEENYIAVTFLTLAVQQFSSIRDMEREFLNKIEKTELVPRGTAYIEGIAKVFEARNYLALLVSIAVTIGFQLLEWYGGLIFGIIAALVLQKAMTEKNIKDIGDVKVVELEFKGENEENIAIGDVVIMNVGVQESLDYWKENGLGIVIDPKDDNARATLANTGQRQAILHDVAAQLGVRLDVGVQDYTPLARLNLDTGRVVIIIIPIEPDEKWVKKAVENTPVLEGSKRRPLASKAGRAAAD</sequence>
<keyword evidence="1" id="KW-0472">Membrane</keyword>
<name>A0A1T4LHW7_9FIRM</name>
<dbReference type="EMBL" id="FUWM01000008">
    <property type="protein sequence ID" value="SJZ54382.1"/>
    <property type="molecule type" value="Genomic_DNA"/>
</dbReference>
<accession>A0A1T4LHW7</accession>
<dbReference type="AlphaFoldDB" id="A0A1T4LHW7"/>
<protein>
    <recommendedName>
        <fullName evidence="4">YIEGIA protein</fullName>
    </recommendedName>
</protein>
<keyword evidence="3" id="KW-1185">Reference proteome</keyword>
<proteinExistence type="predicted"/>
<keyword evidence="1" id="KW-1133">Transmembrane helix</keyword>
<reference evidence="3" key="1">
    <citation type="submission" date="2017-02" db="EMBL/GenBank/DDBJ databases">
        <authorList>
            <person name="Varghese N."/>
            <person name="Submissions S."/>
        </authorList>
    </citation>
    <scope>NUCLEOTIDE SEQUENCE [LARGE SCALE GENOMIC DNA]</scope>
    <source>
        <strain evidence="3">ATCC BAA-73</strain>
    </source>
</reference>
<evidence type="ECO:0000313" key="2">
    <source>
        <dbReference type="EMBL" id="SJZ54382.1"/>
    </source>
</evidence>
<feature type="transmembrane region" description="Helical" evidence="1">
    <location>
        <begin position="36"/>
        <end position="58"/>
    </location>
</feature>
<evidence type="ECO:0000313" key="3">
    <source>
        <dbReference type="Proteomes" id="UP000190625"/>
    </source>
</evidence>
<dbReference type="OrthoDB" id="1846546at2"/>
<feature type="transmembrane region" description="Helical" evidence="1">
    <location>
        <begin position="114"/>
        <end position="146"/>
    </location>
</feature>